<sequence length="154" mass="17065">MAQLRAEMSRRYLNPLVALTAHNTSLTPPTTAWTPRLPFNVGLISLEVVDAHTIRLRLTHLFAIREHPVWSHDATVDLTVLLGSPWSTAHHLRVTELSLSGNRVLRSIPRTTVTLKAMHVRAFEITTKQGPAASIFDPTVTNLADGDNEASLDF</sequence>
<dbReference type="Proteomes" id="UP000285060">
    <property type="component" value="Unassembled WGS sequence"/>
</dbReference>
<dbReference type="InterPro" id="IPR011013">
    <property type="entry name" value="Gal_mutarotase_sf_dom"/>
</dbReference>
<dbReference type="VEuPathDB" id="FungiDB:H310_01796"/>
<comment type="caution">
    <text evidence="1">The sequence shown here is derived from an EMBL/GenBank/DDBJ whole genome shotgun (WGS) entry which is preliminary data.</text>
</comment>
<name>A0A3R6Y1V3_9STRA</name>
<reference evidence="1 2" key="1">
    <citation type="submission" date="2018-08" db="EMBL/GenBank/DDBJ databases">
        <title>Aphanomyces genome sequencing and annotation.</title>
        <authorList>
            <person name="Minardi D."/>
            <person name="Oidtmann B."/>
            <person name="Van Der Giezen M."/>
            <person name="Studholme D.J."/>
        </authorList>
    </citation>
    <scope>NUCLEOTIDE SEQUENCE [LARGE SCALE GENOMIC DNA]</scope>
    <source>
        <strain evidence="1 2">NJM0002</strain>
    </source>
</reference>
<dbReference type="AlphaFoldDB" id="A0A3R6Y1V3"/>
<dbReference type="EMBL" id="QUSY01001853">
    <property type="protein sequence ID" value="RHY23357.1"/>
    <property type="molecule type" value="Genomic_DNA"/>
</dbReference>
<accession>A0A3R6Y1V3</accession>
<keyword evidence="2" id="KW-1185">Reference proteome</keyword>
<dbReference type="GO" id="GO:0005975">
    <property type="term" value="P:carbohydrate metabolic process"/>
    <property type="evidence" value="ECO:0007669"/>
    <property type="project" value="InterPro"/>
</dbReference>
<dbReference type="SUPFAM" id="SSF74650">
    <property type="entry name" value="Galactose mutarotase-like"/>
    <property type="match status" value="1"/>
</dbReference>
<dbReference type="GO" id="GO:0030246">
    <property type="term" value="F:carbohydrate binding"/>
    <property type="evidence" value="ECO:0007669"/>
    <property type="project" value="InterPro"/>
</dbReference>
<dbReference type="GO" id="GO:0003824">
    <property type="term" value="F:catalytic activity"/>
    <property type="evidence" value="ECO:0007669"/>
    <property type="project" value="InterPro"/>
</dbReference>
<proteinExistence type="predicted"/>
<organism evidence="1 2">
    <name type="scientific">Aphanomyces invadans</name>
    <dbReference type="NCBI Taxonomy" id="157072"/>
    <lineage>
        <taxon>Eukaryota</taxon>
        <taxon>Sar</taxon>
        <taxon>Stramenopiles</taxon>
        <taxon>Oomycota</taxon>
        <taxon>Saprolegniomycetes</taxon>
        <taxon>Saprolegniales</taxon>
        <taxon>Verrucalvaceae</taxon>
        <taxon>Aphanomyces</taxon>
    </lineage>
</organism>
<evidence type="ECO:0000313" key="1">
    <source>
        <dbReference type="EMBL" id="RHY23357.1"/>
    </source>
</evidence>
<gene>
    <name evidence="1" type="ORF">DYB32_009224</name>
</gene>
<protein>
    <submittedName>
        <fullName evidence="1">Uncharacterized protein</fullName>
    </submittedName>
</protein>
<evidence type="ECO:0000313" key="2">
    <source>
        <dbReference type="Proteomes" id="UP000285060"/>
    </source>
</evidence>
<dbReference type="Gene3D" id="2.60.40.1360">
    <property type="match status" value="1"/>
</dbReference>